<comment type="caution">
    <text evidence="2">The sequence shown here is derived from an EMBL/GenBank/DDBJ whole genome shotgun (WGS) entry which is preliminary data.</text>
</comment>
<sequence>MSSKTRRKGQVFRWLTIGALLAPVLGIAACSDEQPVMPADAPGISRSEEYSFGSATQAQDWRAARTVLDQLEAQFGQKSMRILARNLDSAADPQILKAHYAERLAGWTEMPPNSFAERAWAFAFVSPNGDRVLAVEALKASESAGGIVPLNILTNLDDDKGLTR</sequence>
<feature type="signal peptide" evidence="1">
    <location>
        <begin position="1"/>
        <end position="28"/>
    </location>
</feature>
<gene>
    <name evidence="2" type="ORF">B5K10_07530</name>
</gene>
<evidence type="ECO:0008006" key="4">
    <source>
        <dbReference type="Google" id="ProtNLM"/>
    </source>
</evidence>
<evidence type="ECO:0000256" key="1">
    <source>
        <dbReference type="SAM" id="SignalP"/>
    </source>
</evidence>
<protein>
    <recommendedName>
        <fullName evidence="4">Lipoprotein</fullName>
    </recommendedName>
</protein>
<name>A0A3E1BSX0_RHILT</name>
<dbReference type="PROSITE" id="PS51257">
    <property type="entry name" value="PROKAR_LIPOPROTEIN"/>
    <property type="match status" value="1"/>
</dbReference>
<dbReference type="AlphaFoldDB" id="A0A3E1BSX0"/>
<feature type="chain" id="PRO_5017672534" description="Lipoprotein" evidence="1">
    <location>
        <begin position="29"/>
        <end position="164"/>
    </location>
</feature>
<keyword evidence="1" id="KW-0732">Signal</keyword>
<reference evidence="2 3" key="1">
    <citation type="submission" date="2017-03" db="EMBL/GenBank/DDBJ databases">
        <title>Genome analysis of Rhizobial strains effectives or ineffectives for nitrogen fixation isolated from bean seeds.</title>
        <authorList>
            <person name="Peralta H."/>
            <person name="Aguilar-Vera A."/>
            <person name="Mora Y."/>
            <person name="Vargas-Lagunas C."/>
            <person name="Girard L."/>
            <person name="Mora J."/>
        </authorList>
    </citation>
    <scope>NUCLEOTIDE SEQUENCE [LARGE SCALE GENOMIC DNA]</scope>
    <source>
        <strain evidence="2 3">CCGM5</strain>
    </source>
</reference>
<organism evidence="2 3">
    <name type="scientific">Rhizobium leguminosarum bv. trifolii</name>
    <dbReference type="NCBI Taxonomy" id="386"/>
    <lineage>
        <taxon>Bacteria</taxon>
        <taxon>Pseudomonadati</taxon>
        <taxon>Pseudomonadota</taxon>
        <taxon>Alphaproteobacteria</taxon>
        <taxon>Hyphomicrobiales</taxon>
        <taxon>Rhizobiaceae</taxon>
        <taxon>Rhizobium/Agrobacterium group</taxon>
        <taxon>Rhizobium</taxon>
    </lineage>
</organism>
<evidence type="ECO:0000313" key="3">
    <source>
        <dbReference type="Proteomes" id="UP000256748"/>
    </source>
</evidence>
<accession>A0A3E1BSX0</accession>
<dbReference type="RefSeq" id="WP_116272894.1">
    <property type="nucleotide sequence ID" value="NZ_KZ859521.1"/>
</dbReference>
<dbReference type="Proteomes" id="UP000256748">
    <property type="component" value="Unassembled WGS sequence"/>
</dbReference>
<dbReference type="EMBL" id="NAOO01000007">
    <property type="protein sequence ID" value="RFB97542.1"/>
    <property type="molecule type" value="Genomic_DNA"/>
</dbReference>
<evidence type="ECO:0000313" key="2">
    <source>
        <dbReference type="EMBL" id="RFB97542.1"/>
    </source>
</evidence>
<proteinExistence type="predicted"/>